<evidence type="ECO:0000256" key="4">
    <source>
        <dbReference type="ARBA" id="ARBA00012583"/>
    </source>
</evidence>
<accession>A0A507E665</accession>
<organism evidence="16 17">
    <name type="scientific">Powellomyces hirtus</name>
    <dbReference type="NCBI Taxonomy" id="109895"/>
    <lineage>
        <taxon>Eukaryota</taxon>
        <taxon>Fungi</taxon>
        <taxon>Fungi incertae sedis</taxon>
        <taxon>Chytridiomycota</taxon>
        <taxon>Chytridiomycota incertae sedis</taxon>
        <taxon>Chytridiomycetes</taxon>
        <taxon>Spizellomycetales</taxon>
        <taxon>Powellomycetaceae</taxon>
        <taxon>Powellomyces</taxon>
    </lineage>
</organism>
<evidence type="ECO:0000256" key="3">
    <source>
        <dbReference type="ARBA" id="ARBA00006739"/>
    </source>
</evidence>
<dbReference type="Gene3D" id="3.90.550.10">
    <property type="entry name" value="Spore Coat Polysaccharide Biosynthesis Protein SpsA, Chain A"/>
    <property type="match status" value="1"/>
</dbReference>
<dbReference type="GO" id="GO:0006487">
    <property type="term" value="P:protein N-linked glycosylation"/>
    <property type="evidence" value="ECO:0007669"/>
    <property type="project" value="TreeGrafter"/>
</dbReference>
<comment type="catalytic activity">
    <reaction evidence="12">
        <text>a di-trans,poly-cis-dolichyl phosphate + UDP-alpha-D-glucose = a di-trans,poly-cis-dolichyl beta-D-glucosyl phosphate + UDP</text>
        <dbReference type="Rhea" id="RHEA:15401"/>
        <dbReference type="Rhea" id="RHEA-COMP:19498"/>
        <dbReference type="Rhea" id="RHEA-COMP:19502"/>
        <dbReference type="ChEBI" id="CHEBI:57525"/>
        <dbReference type="ChEBI" id="CHEBI:57683"/>
        <dbReference type="ChEBI" id="CHEBI:58223"/>
        <dbReference type="ChEBI" id="CHEBI:58885"/>
        <dbReference type="EC" id="2.4.1.117"/>
    </reaction>
    <physiologicalReaction direction="left-to-right" evidence="12">
        <dbReference type="Rhea" id="RHEA:15402"/>
    </physiologicalReaction>
</comment>
<dbReference type="EMBL" id="QEAQ01000032">
    <property type="protein sequence ID" value="TPX58785.1"/>
    <property type="molecule type" value="Genomic_DNA"/>
</dbReference>
<keyword evidence="10 14" id="KW-1133">Transmembrane helix</keyword>
<keyword evidence="17" id="KW-1185">Reference proteome</keyword>
<proteinExistence type="inferred from homology"/>
<gene>
    <name evidence="16" type="ORF">PhCBS80983_g02901</name>
</gene>
<evidence type="ECO:0000313" key="16">
    <source>
        <dbReference type="EMBL" id="TPX58785.1"/>
    </source>
</evidence>
<evidence type="ECO:0000256" key="10">
    <source>
        <dbReference type="ARBA" id="ARBA00022989"/>
    </source>
</evidence>
<dbReference type="GO" id="GO:0005789">
    <property type="term" value="C:endoplasmic reticulum membrane"/>
    <property type="evidence" value="ECO:0007669"/>
    <property type="project" value="UniProtKB-SubCell"/>
</dbReference>
<dbReference type="STRING" id="109895.A0A507E665"/>
<protein>
    <recommendedName>
        <fullName evidence="4">dolichyl-phosphate beta-glucosyltransferase</fullName>
        <ecNumber evidence="4">2.4.1.117</ecNumber>
    </recommendedName>
</protein>
<dbReference type="InterPro" id="IPR001173">
    <property type="entry name" value="Glyco_trans_2-like"/>
</dbReference>
<dbReference type="PANTHER" id="PTHR10859:SF91">
    <property type="entry name" value="DOLICHYL-PHOSPHATE BETA-GLUCOSYLTRANSFERASE"/>
    <property type="match status" value="1"/>
</dbReference>
<evidence type="ECO:0000313" key="17">
    <source>
        <dbReference type="Proteomes" id="UP000318582"/>
    </source>
</evidence>
<evidence type="ECO:0000256" key="6">
    <source>
        <dbReference type="ARBA" id="ARBA00022679"/>
    </source>
</evidence>
<evidence type="ECO:0000256" key="1">
    <source>
        <dbReference type="ARBA" id="ARBA00004389"/>
    </source>
</evidence>
<comment type="subcellular location">
    <subcellularLocation>
        <location evidence="1">Endoplasmic reticulum membrane</location>
        <topology evidence="1">Single-pass membrane protein</topology>
    </subcellularLocation>
</comment>
<keyword evidence="5" id="KW-0328">Glycosyltransferase</keyword>
<sequence>MTVATSTPGESLTSLLSLQPTSPTAILALLTTIFILTLTTVFLTLNVISPCPRAPTANELHFTDAKTGQRRRFPRLANSRNADAQEEVGDDDDDDTDDASPVSLSIIIPAYNETTRLPTMLSETRSYLDARAQLSPSFSYEIIIVDDGSRDGTSTVAFTLAHQHATAKTMAIPWDRREIRIMTLETNRGKGGAVTQGMLVARGEWMLFADADGATRFSDVELLEDRLRKVRDTEGRAVVVGSRAHMVSTEAVVKRSFIRNLLMHGFHALLLLLGISSIHDTQCGFKLLSRPAAHRIFPSMHAEGWIFDIELLLIAIKLAIPVAEVPVTWHEVEGTKMNLVTDSLVMLKDLLVIRANYWMGRWTVR</sequence>
<feature type="domain" description="Glycosyltransferase 2-like" evidence="15">
    <location>
        <begin position="105"/>
        <end position="297"/>
    </location>
</feature>
<dbReference type="Pfam" id="PF00535">
    <property type="entry name" value="Glycos_transf_2"/>
    <property type="match status" value="1"/>
</dbReference>
<keyword evidence="7 14" id="KW-0812">Transmembrane</keyword>
<evidence type="ECO:0000256" key="11">
    <source>
        <dbReference type="ARBA" id="ARBA00023136"/>
    </source>
</evidence>
<dbReference type="EC" id="2.4.1.117" evidence="4"/>
<evidence type="ECO:0000256" key="12">
    <source>
        <dbReference type="ARBA" id="ARBA00045097"/>
    </source>
</evidence>
<dbReference type="InterPro" id="IPR035518">
    <property type="entry name" value="DPG_synthase"/>
</dbReference>
<dbReference type="InterPro" id="IPR029044">
    <property type="entry name" value="Nucleotide-diphossugar_trans"/>
</dbReference>
<feature type="compositionally biased region" description="Acidic residues" evidence="13">
    <location>
        <begin position="84"/>
        <end position="98"/>
    </location>
</feature>
<keyword evidence="11 14" id="KW-0472">Membrane</keyword>
<reference evidence="16 17" key="1">
    <citation type="journal article" date="2019" name="Sci. Rep.">
        <title>Comparative genomics of chytrid fungi reveal insights into the obligate biotrophic and pathogenic lifestyle of Synchytrium endobioticum.</title>
        <authorList>
            <person name="van de Vossenberg B.T.L.H."/>
            <person name="Warris S."/>
            <person name="Nguyen H.D.T."/>
            <person name="van Gent-Pelzer M.P.E."/>
            <person name="Joly D.L."/>
            <person name="van de Geest H.C."/>
            <person name="Bonants P.J.M."/>
            <person name="Smith D.S."/>
            <person name="Levesque C.A."/>
            <person name="van der Lee T.A.J."/>
        </authorList>
    </citation>
    <scope>NUCLEOTIDE SEQUENCE [LARGE SCALE GENOMIC DNA]</scope>
    <source>
        <strain evidence="16 17">CBS 809.83</strain>
    </source>
</reference>
<feature type="region of interest" description="Disordered" evidence="13">
    <location>
        <begin position="71"/>
        <end position="99"/>
    </location>
</feature>
<keyword evidence="6" id="KW-0808">Transferase</keyword>
<evidence type="ECO:0000259" key="15">
    <source>
        <dbReference type="Pfam" id="PF00535"/>
    </source>
</evidence>
<evidence type="ECO:0000256" key="7">
    <source>
        <dbReference type="ARBA" id="ARBA00022692"/>
    </source>
</evidence>
<dbReference type="PANTHER" id="PTHR10859">
    <property type="entry name" value="GLYCOSYL TRANSFERASE"/>
    <property type="match status" value="1"/>
</dbReference>
<feature type="transmembrane region" description="Helical" evidence="14">
    <location>
        <begin position="261"/>
        <end position="279"/>
    </location>
</feature>
<comment type="similarity">
    <text evidence="3">Belongs to the glycosyltransferase 2 family.</text>
</comment>
<dbReference type="GO" id="GO:0004581">
    <property type="term" value="F:dolichyl-phosphate beta-glucosyltransferase activity"/>
    <property type="evidence" value="ECO:0007669"/>
    <property type="project" value="UniProtKB-EC"/>
</dbReference>
<comment type="caution">
    <text evidence="16">The sequence shown here is derived from an EMBL/GenBank/DDBJ whole genome shotgun (WGS) entry which is preliminary data.</text>
</comment>
<dbReference type="AlphaFoldDB" id="A0A507E665"/>
<comment type="pathway">
    <text evidence="2">Protein modification; protein glycosylation.</text>
</comment>
<feature type="transmembrane region" description="Helical" evidence="14">
    <location>
        <begin position="25"/>
        <end position="48"/>
    </location>
</feature>
<evidence type="ECO:0000256" key="14">
    <source>
        <dbReference type="SAM" id="Phobius"/>
    </source>
</evidence>
<name>A0A507E665_9FUNG</name>
<keyword evidence="9" id="KW-0735">Signal-anchor</keyword>
<keyword evidence="8" id="KW-0256">Endoplasmic reticulum</keyword>
<evidence type="ECO:0000256" key="5">
    <source>
        <dbReference type="ARBA" id="ARBA00022676"/>
    </source>
</evidence>
<evidence type="ECO:0000256" key="9">
    <source>
        <dbReference type="ARBA" id="ARBA00022968"/>
    </source>
</evidence>
<dbReference type="SUPFAM" id="SSF53448">
    <property type="entry name" value="Nucleotide-diphospho-sugar transferases"/>
    <property type="match status" value="1"/>
</dbReference>
<evidence type="ECO:0000256" key="8">
    <source>
        <dbReference type="ARBA" id="ARBA00022824"/>
    </source>
</evidence>
<evidence type="ECO:0000256" key="2">
    <source>
        <dbReference type="ARBA" id="ARBA00004922"/>
    </source>
</evidence>
<dbReference type="CDD" id="cd04188">
    <property type="entry name" value="DPG_synthase"/>
    <property type="match status" value="1"/>
</dbReference>
<evidence type="ECO:0000256" key="13">
    <source>
        <dbReference type="SAM" id="MobiDB-lite"/>
    </source>
</evidence>
<dbReference type="Proteomes" id="UP000318582">
    <property type="component" value="Unassembled WGS sequence"/>
</dbReference>